<dbReference type="InterPro" id="IPR052160">
    <property type="entry name" value="Gypsy_RT_Integrase-like"/>
</dbReference>
<organism evidence="1 2">
    <name type="scientific">Solanum pinnatisectum</name>
    <name type="common">tansyleaf nightshade</name>
    <dbReference type="NCBI Taxonomy" id="50273"/>
    <lineage>
        <taxon>Eukaryota</taxon>
        <taxon>Viridiplantae</taxon>
        <taxon>Streptophyta</taxon>
        <taxon>Embryophyta</taxon>
        <taxon>Tracheophyta</taxon>
        <taxon>Spermatophyta</taxon>
        <taxon>Magnoliopsida</taxon>
        <taxon>eudicotyledons</taxon>
        <taxon>Gunneridae</taxon>
        <taxon>Pentapetalae</taxon>
        <taxon>asterids</taxon>
        <taxon>lamiids</taxon>
        <taxon>Solanales</taxon>
        <taxon>Solanaceae</taxon>
        <taxon>Solanoideae</taxon>
        <taxon>Solaneae</taxon>
        <taxon>Solanum</taxon>
    </lineage>
</organism>
<dbReference type="GO" id="GO:0003676">
    <property type="term" value="F:nucleic acid binding"/>
    <property type="evidence" value="ECO:0007669"/>
    <property type="project" value="InterPro"/>
</dbReference>
<dbReference type="PANTHER" id="PTHR47266">
    <property type="entry name" value="ENDONUCLEASE-RELATED"/>
    <property type="match status" value="1"/>
</dbReference>
<protein>
    <submittedName>
        <fullName evidence="1">Uncharacterized protein</fullName>
    </submittedName>
</protein>
<comment type="caution">
    <text evidence="1">The sequence shown here is derived from an EMBL/GenBank/DDBJ whole genome shotgun (WGS) entry which is preliminary data.</text>
</comment>
<reference evidence="1 2" key="1">
    <citation type="submission" date="2023-10" db="EMBL/GenBank/DDBJ databases">
        <title>Genome-Wide Identification Analysis in wild type Solanum Pinnatisectum Reveals Some Genes Defensing Phytophthora Infestans.</title>
        <authorList>
            <person name="Sun C."/>
        </authorList>
    </citation>
    <scope>NUCLEOTIDE SEQUENCE [LARGE SCALE GENOMIC DNA]</scope>
    <source>
        <strain evidence="1">LQN</strain>
        <tissue evidence="1">Leaf</tissue>
    </source>
</reference>
<keyword evidence="2" id="KW-1185">Reference proteome</keyword>
<evidence type="ECO:0000313" key="2">
    <source>
        <dbReference type="Proteomes" id="UP001311915"/>
    </source>
</evidence>
<proteinExistence type="predicted"/>
<accession>A0AAV9LKQ2</accession>
<sequence length="189" mass="22122">MQKTMNAQKKDWSEKLDDVLWAYRTAYKTPIGTSPYHIIFGKACHLPAELEHQAYWAVKRLNLDPELDGKKRVNQLHELEEFRLHAYENAKLYKEKMKRWHDKHIVARTFTPGEKALLFNSRLRLFPEKLRSKLSGPFEVVRMTQHGAVELKCETGPTFLVNGQRVKHYFGVDSDLIGRLLSLMMNDPN</sequence>
<dbReference type="Gene3D" id="3.30.420.10">
    <property type="entry name" value="Ribonuclease H-like superfamily/Ribonuclease H"/>
    <property type="match status" value="1"/>
</dbReference>
<dbReference type="Proteomes" id="UP001311915">
    <property type="component" value="Unassembled WGS sequence"/>
</dbReference>
<dbReference type="EMBL" id="JAWPEI010000006">
    <property type="protein sequence ID" value="KAK4725060.1"/>
    <property type="molecule type" value="Genomic_DNA"/>
</dbReference>
<dbReference type="AlphaFoldDB" id="A0AAV9LKQ2"/>
<name>A0AAV9LKQ2_9SOLN</name>
<dbReference type="InterPro" id="IPR036397">
    <property type="entry name" value="RNaseH_sf"/>
</dbReference>
<gene>
    <name evidence="1" type="ORF">R3W88_027839</name>
</gene>
<evidence type="ECO:0000313" key="1">
    <source>
        <dbReference type="EMBL" id="KAK4725060.1"/>
    </source>
</evidence>